<dbReference type="InterPro" id="IPR000859">
    <property type="entry name" value="CUB_dom"/>
</dbReference>
<dbReference type="InterPro" id="IPR024731">
    <property type="entry name" value="NELL2-like_EGF"/>
</dbReference>
<dbReference type="Proteomes" id="UP001501940">
    <property type="component" value="Chromosome 1"/>
</dbReference>
<dbReference type="GO" id="GO:0009986">
    <property type="term" value="C:cell surface"/>
    <property type="evidence" value="ECO:0007669"/>
    <property type="project" value="UniProtKB-SubCell"/>
</dbReference>
<dbReference type="Ensembl" id="ENSAOCT00000035790.1">
    <property type="protein sequence ID" value="ENSAOCP00000039749.1"/>
    <property type="gene ID" value="ENSAOCG00000015397.2"/>
</dbReference>
<dbReference type="GO" id="GO:0005509">
    <property type="term" value="F:calcium ion binding"/>
    <property type="evidence" value="ECO:0007669"/>
    <property type="project" value="InterPro"/>
</dbReference>
<dbReference type="Gene3D" id="2.10.25.10">
    <property type="entry name" value="Laminin"/>
    <property type="match status" value="8"/>
</dbReference>
<dbReference type="GeneTree" id="ENSGT00940000153185"/>
<name>A0AAQ5XGU3_AMPOC</name>
<dbReference type="SMART" id="SM00042">
    <property type="entry name" value="CUB"/>
    <property type="match status" value="1"/>
</dbReference>
<evidence type="ECO:0000256" key="2">
    <source>
        <dbReference type="ARBA" id="ARBA00022525"/>
    </source>
</evidence>
<dbReference type="PANTHER" id="PTHR24046">
    <property type="entry name" value="SIGNAL PEPTIDE, CUB AND EGF-LIKE DOMAIN-CONTAINING"/>
    <property type="match status" value="1"/>
</dbReference>
<evidence type="ECO:0000256" key="8">
    <source>
        <dbReference type="ARBA" id="ARBA00023180"/>
    </source>
</evidence>
<dbReference type="AlphaFoldDB" id="A0AAQ5XGU3"/>
<dbReference type="SUPFAM" id="SSF49854">
    <property type="entry name" value="Spermadhesin, CUB domain"/>
    <property type="match status" value="1"/>
</dbReference>
<dbReference type="InterPro" id="IPR026823">
    <property type="entry name" value="cEGF"/>
</dbReference>
<feature type="domain" description="EGF-like" evidence="12">
    <location>
        <begin position="316"/>
        <end position="354"/>
    </location>
</feature>
<protein>
    <recommendedName>
        <fullName evidence="15">Signal peptide, CUB domain, EGF-like 2</fullName>
    </recommendedName>
</protein>
<evidence type="ECO:0008006" key="15">
    <source>
        <dbReference type="Google" id="ProtNLM"/>
    </source>
</evidence>
<gene>
    <name evidence="13" type="primary">SCUBE2</name>
</gene>
<dbReference type="InterPro" id="IPR049883">
    <property type="entry name" value="NOTCH1_EGF-like"/>
</dbReference>
<dbReference type="PROSITE" id="PS01180">
    <property type="entry name" value="CUB"/>
    <property type="match status" value="1"/>
</dbReference>
<keyword evidence="3 9" id="KW-0245">EGF-like domain</keyword>
<feature type="domain" description="EGF-like" evidence="12">
    <location>
        <begin position="121"/>
        <end position="157"/>
    </location>
</feature>
<dbReference type="Pfam" id="PF07699">
    <property type="entry name" value="Ephrin_rec_like"/>
    <property type="match status" value="3"/>
</dbReference>
<evidence type="ECO:0000259" key="11">
    <source>
        <dbReference type="PROSITE" id="PS01180"/>
    </source>
</evidence>
<dbReference type="Gene3D" id="2.60.120.290">
    <property type="entry name" value="Spermadhesin, CUB domain"/>
    <property type="match status" value="1"/>
</dbReference>
<dbReference type="InterPro" id="IPR000152">
    <property type="entry name" value="EGF-type_Asp/Asn_hydroxyl_site"/>
</dbReference>
<keyword evidence="4 10" id="KW-0732">Signal</keyword>
<dbReference type="InterPro" id="IPR052071">
    <property type="entry name" value="SCUB_EGF-like_domain"/>
</dbReference>
<dbReference type="GO" id="GO:0005615">
    <property type="term" value="C:extracellular space"/>
    <property type="evidence" value="ECO:0007669"/>
    <property type="project" value="TreeGrafter"/>
</dbReference>
<dbReference type="PROSITE" id="PS01186">
    <property type="entry name" value="EGF_2"/>
    <property type="match status" value="4"/>
</dbReference>
<evidence type="ECO:0000313" key="14">
    <source>
        <dbReference type="Proteomes" id="UP001501940"/>
    </source>
</evidence>
<organism evidence="13 14">
    <name type="scientific">Amphiprion ocellaris</name>
    <name type="common">Clown anemonefish</name>
    <dbReference type="NCBI Taxonomy" id="80972"/>
    <lineage>
        <taxon>Eukaryota</taxon>
        <taxon>Metazoa</taxon>
        <taxon>Chordata</taxon>
        <taxon>Craniata</taxon>
        <taxon>Vertebrata</taxon>
        <taxon>Euteleostomi</taxon>
        <taxon>Actinopterygii</taxon>
        <taxon>Neopterygii</taxon>
        <taxon>Teleostei</taxon>
        <taxon>Neoteleostei</taxon>
        <taxon>Acanthomorphata</taxon>
        <taxon>Ovalentaria</taxon>
        <taxon>Pomacentridae</taxon>
        <taxon>Amphiprion</taxon>
    </lineage>
</organism>
<evidence type="ECO:0000256" key="9">
    <source>
        <dbReference type="PROSITE-ProRule" id="PRU00076"/>
    </source>
</evidence>
<feature type="chain" id="PRO_5046964788" description="Signal peptide, CUB domain, EGF-like 2" evidence="10">
    <location>
        <begin position="30"/>
        <end position="945"/>
    </location>
</feature>
<evidence type="ECO:0000256" key="5">
    <source>
        <dbReference type="ARBA" id="ARBA00022737"/>
    </source>
</evidence>
<dbReference type="PROSITE" id="PS01187">
    <property type="entry name" value="EGF_CA"/>
    <property type="match status" value="3"/>
</dbReference>
<dbReference type="SMART" id="SM00179">
    <property type="entry name" value="EGF_CA"/>
    <property type="match status" value="6"/>
</dbReference>
<reference evidence="13" key="2">
    <citation type="submission" date="2025-08" db="UniProtKB">
        <authorList>
            <consortium name="Ensembl"/>
        </authorList>
    </citation>
    <scope>IDENTIFICATION</scope>
</reference>
<dbReference type="Pfam" id="PF07645">
    <property type="entry name" value="EGF_CA"/>
    <property type="match status" value="1"/>
</dbReference>
<dbReference type="SUPFAM" id="SSF57184">
    <property type="entry name" value="Growth factor receptor domain"/>
    <property type="match status" value="3"/>
</dbReference>
<keyword evidence="5" id="KW-0677">Repeat</keyword>
<dbReference type="Gene3D" id="2.10.50.10">
    <property type="entry name" value="Tumor Necrosis Factor Receptor, subunit A, domain 2"/>
    <property type="match status" value="3"/>
</dbReference>
<dbReference type="InterPro" id="IPR000742">
    <property type="entry name" value="EGF"/>
</dbReference>
<dbReference type="InterPro" id="IPR009030">
    <property type="entry name" value="Growth_fac_rcpt_cys_sf"/>
</dbReference>
<dbReference type="PROSITE" id="PS50026">
    <property type="entry name" value="EGF_3"/>
    <property type="match status" value="3"/>
</dbReference>
<dbReference type="InterPro" id="IPR035914">
    <property type="entry name" value="Sperma_CUB_dom_sf"/>
</dbReference>
<comment type="subcellular location">
    <subcellularLocation>
        <location evidence="1">Secreted</location>
    </subcellularLocation>
</comment>
<dbReference type="PANTHER" id="PTHR24046:SF3">
    <property type="entry name" value="SIGNAL PEPTIDE, CUB AND EGF-LIKE DOMAIN-CONTAINING PROTEIN 2"/>
    <property type="match status" value="1"/>
</dbReference>
<keyword evidence="7 9" id="KW-1015">Disulfide bond</keyword>
<reference evidence="13 14" key="1">
    <citation type="submission" date="2022-01" db="EMBL/GenBank/DDBJ databases">
        <title>A chromosome-scale genome assembly of the false clownfish, Amphiprion ocellaris.</title>
        <authorList>
            <person name="Ryu T."/>
        </authorList>
    </citation>
    <scope>NUCLEOTIDE SEQUENCE [LARGE SCALE GENOMIC DNA]</scope>
</reference>
<accession>A0AAQ5XGU3</accession>
<evidence type="ECO:0000256" key="1">
    <source>
        <dbReference type="ARBA" id="ARBA00004613"/>
    </source>
</evidence>
<keyword evidence="8" id="KW-0325">Glycoprotein</keyword>
<evidence type="ECO:0000259" key="12">
    <source>
        <dbReference type="PROSITE" id="PS50026"/>
    </source>
</evidence>
<dbReference type="Pfam" id="PF12662">
    <property type="entry name" value="cEGF"/>
    <property type="match status" value="1"/>
</dbReference>
<dbReference type="InterPro" id="IPR001881">
    <property type="entry name" value="EGF-like_Ca-bd_dom"/>
</dbReference>
<dbReference type="SMART" id="SM00181">
    <property type="entry name" value="EGF"/>
    <property type="match status" value="9"/>
</dbReference>
<keyword evidence="2" id="KW-0964">Secreted</keyword>
<comment type="caution">
    <text evidence="9">Lacks conserved residue(s) required for the propagation of feature annotation.</text>
</comment>
<dbReference type="SUPFAM" id="SSF57196">
    <property type="entry name" value="EGF/Laminin"/>
    <property type="match status" value="2"/>
</dbReference>
<feature type="signal peptide" evidence="10">
    <location>
        <begin position="1"/>
        <end position="29"/>
    </location>
</feature>
<dbReference type="GO" id="GO:0007165">
    <property type="term" value="P:signal transduction"/>
    <property type="evidence" value="ECO:0007669"/>
    <property type="project" value="TreeGrafter"/>
</dbReference>
<feature type="domain" description="EGF-like" evidence="12">
    <location>
        <begin position="38"/>
        <end position="78"/>
    </location>
</feature>
<dbReference type="PROSITE" id="PS00010">
    <property type="entry name" value="ASX_HYDROXYL"/>
    <property type="match status" value="2"/>
</dbReference>
<dbReference type="Pfam" id="PF14670">
    <property type="entry name" value="FXa_inhibition"/>
    <property type="match status" value="3"/>
</dbReference>
<evidence type="ECO:0000256" key="3">
    <source>
        <dbReference type="ARBA" id="ARBA00022536"/>
    </source>
</evidence>
<dbReference type="CDD" id="cd00054">
    <property type="entry name" value="EGF_CA"/>
    <property type="match status" value="3"/>
</dbReference>
<proteinExistence type="predicted"/>
<keyword evidence="6" id="KW-0106">Calcium</keyword>
<dbReference type="GO" id="GO:0045669">
    <property type="term" value="P:positive regulation of osteoblast differentiation"/>
    <property type="evidence" value="ECO:0007669"/>
    <property type="project" value="UniProtKB-ARBA"/>
</dbReference>
<dbReference type="InterPro" id="IPR018097">
    <property type="entry name" value="EGF_Ca-bd_CS"/>
</dbReference>
<reference evidence="13" key="3">
    <citation type="submission" date="2025-09" db="UniProtKB">
        <authorList>
            <consortium name="Ensembl"/>
        </authorList>
    </citation>
    <scope>IDENTIFICATION</scope>
</reference>
<evidence type="ECO:0000256" key="7">
    <source>
        <dbReference type="ARBA" id="ARBA00023157"/>
    </source>
</evidence>
<evidence type="ECO:0000313" key="13">
    <source>
        <dbReference type="Ensembl" id="ENSAOCP00000039749.1"/>
    </source>
</evidence>
<dbReference type="InterPro" id="IPR011641">
    <property type="entry name" value="Tyr-kin_ephrin_A/B_rcpt-like"/>
</dbReference>
<feature type="domain" description="CUB" evidence="11">
    <location>
        <begin position="757"/>
        <end position="869"/>
    </location>
</feature>
<evidence type="ECO:0000256" key="6">
    <source>
        <dbReference type="ARBA" id="ARBA00022837"/>
    </source>
</evidence>
<dbReference type="Pfam" id="PF12947">
    <property type="entry name" value="EGF_3"/>
    <property type="match status" value="1"/>
</dbReference>
<evidence type="ECO:0000256" key="10">
    <source>
        <dbReference type="SAM" id="SignalP"/>
    </source>
</evidence>
<dbReference type="GO" id="GO:0009966">
    <property type="term" value="P:regulation of signal transduction"/>
    <property type="evidence" value="ECO:0007669"/>
    <property type="project" value="UniProtKB-ARBA"/>
</dbReference>
<dbReference type="SMART" id="SM01411">
    <property type="entry name" value="Ephrin_rec_like"/>
    <property type="match status" value="3"/>
</dbReference>
<keyword evidence="14" id="KW-1185">Reference proteome</keyword>
<dbReference type="CDD" id="cd00041">
    <property type="entry name" value="CUB"/>
    <property type="match status" value="1"/>
</dbReference>
<evidence type="ECO:0000256" key="4">
    <source>
        <dbReference type="ARBA" id="ARBA00022729"/>
    </source>
</evidence>
<dbReference type="Pfam" id="PF00431">
    <property type="entry name" value="CUB"/>
    <property type="match status" value="1"/>
</dbReference>
<sequence>MDHITMGAIWATRDFCLFLLLLNSRQSAALPEIRGGTVVNPCAEGSDGCHIDAICQTTQGSYKCTCKAGFKGDGKHCEDIDECDLEYNGGCVQECNNIPGNYRCTCYDGFNLAHDGHNCLDVDECKFNNGGCQHTCVNTMGSYECRCKEGFFLSDNQHTCIHRSVEGLNCMNKEHGCAHICKETPKGGVACECRPGFELARNQRGCILTCNHGNGGCQHMCEDTENGPICKCHVRYTLQPDKRSCVERDEATTESSDHNATSFAEVDKRVKRRLLMETCAVNNGGCDCTCKDTSTGVRCSCPVGFTLQPDGKTCKDIDECFFERTCDHTCVNSPGGFQCLCNKGYTMYGLAHCGGESTLEACCSKKNFFKKVHKCEFLLIDVFCNYNNDFPLFISDINECSVNNGGCEQGCENTMGGFECFCRPGYKLHWNKKDCNGKSVPLPYMRGTTPTLNCSKQEGGDRCFLTCQSQVHISSGEFTSTFKSGTAKCNLKRSQEKLRESLNSAHSGTEVSWYQVSLSAESCDLNCVRRRSEKRLRKTIRTLRKSINREQFHLHFAGADYELSKGQPAELPGRCVAGQVLVGRKCVSCSVGTYFDGDQGRCVLCPAGTYQDEEGQMSCEVCPGPEGREVSKVVGARNMSECGGQCSPGQYSHDGFIPCLSCPLGTYQPEVGRTSCFPCGGNLVTKRSGAVTFQECETKVQCSPGHYYNTSTHRCIRCPMGTYQVEFGQNYCMACPGNTTTDFDGSTNIMQCKNRQCGGELGDFTGYIESPNYPGNYPANVECTWTINPPPKRRILIVVPEIYLPIEDECGDYLVMRKSSLSNSVTTYETCQTYERPIAFTSRSKRLWIQFRSNEGNSGKGFQVPYVTYDEDYQELIEDIVRDGRLYASENHQEILKDKKLMKALFDVLAHPQNFFNYTAQESREMFPKSFIRFLRSKVLRFLRP</sequence>
<feature type="disulfide bond" evidence="9">
    <location>
        <begin position="320"/>
        <end position="330"/>
    </location>
</feature>